<dbReference type="Proteomes" id="UP000787472">
    <property type="component" value="Unassembled WGS sequence"/>
</dbReference>
<sequence>MIACSKDIKIHLHREPVDFRKAINGLSVIVKDEIALSPFETGFAVWQKRREADKFKWPRQRPDDPLHRLRQNEQMRGLLGTQDWRKSRKNLFNQSNMTY</sequence>
<keyword evidence="2" id="KW-1185">Reference proteome</keyword>
<name>A0A9E5T3W3_9GAMM</name>
<comment type="caution">
    <text evidence="1">The sequence shown here is derived from an EMBL/GenBank/DDBJ whole genome shotgun (WGS) entry which is preliminary data.</text>
</comment>
<dbReference type="InterPro" id="IPR008878">
    <property type="entry name" value="Transposase_IS66_Orf2"/>
</dbReference>
<reference evidence="1" key="1">
    <citation type="submission" date="2020-03" db="EMBL/GenBank/DDBJ databases">
        <authorList>
            <person name="Guo F."/>
        </authorList>
    </citation>
    <scope>NUCLEOTIDE SEQUENCE</scope>
    <source>
        <strain evidence="1">JCM 30134</strain>
    </source>
</reference>
<dbReference type="RefSeq" id="WP_167189855.1">
    <property type="nucleotide sequence ID" value="NZ_JAAONZ010000016.1"/>
</dbReference>
<dbReference type="AlphaFoldDB" id="A0A9E5T3W3"/>
<evidence type="ECO:0000313" key="2">
    <source>
        <dbReference type="Proteomes" id="UP000787472"/>
    </source>
</evidence>
<evidence type="ECO:0000313" key="1">
    <source>
        <dbReference type="EMBL" id="NHO67339.1"/>
    </source>
</evidence>
<gene>
    <name evidence="1" type="ORF">G8770_17470</name>
</gene>
<accession>A0A9E5T3W3</accession>
<protein>
    <submittedName>
        <fullName evidence="1">Transposase</fullName>
    </submittedName>
</protein>
<proteinExistence type="predicted"/>
<dbReference type="Pfam" id="PF05717">
    <property type="entry name" value="TnpB_IS66"/>
    <property type="match status" value="1"/>
</dbReference>
<dbReference type="EMBL" id="JAAONZ010000016">
    <property type="protein sequence ID" value="NHO67339.1"/>
    <property type="molecule type" value="Genomic_DNA"/>
</dbReference>
<organism evidence="1 2">
    <name type="scientific">Pseudomaricurvus hydrocarbonicus</name>
    <dbReference type="NCBI Taxonomy" id="1470433"/>
    <lineage>
        <taxon>Bacteria</taxon>
        <taxon>Pseudomonadati</taxon>
        <taxon>Pseudomonadota</taxon>
        <taxon>Gammaproteobacteria</taxon>
        <taxon>Cellvibrionales</taxon>
        <taxon>Cellvibrionaceae</taxon>
        <taxon>Pseudomaricurvus</taxon>
    </lineage>
</organism>